<evidence type="ECO:0000256" key="5">
    <source>
        <dbReference type="SAM" id="MobiDB-lite"/>
    </source>
</evidence>
<comment type="caution">
    <text evidence="9">The sequence shown here is derived from an EMBL/GenBank/DDBJ whole genome shotgun (WGS) entry which is preliminary data.</text>
</comment>
<reference evidence="9 10" key="1">
    <citation type="submission" date="2020-08" db="EMBL/GenBank/DDBJ databases">
        <title>Sequencing the genomes of 1000 actinobacteria strains.</title>
        <authorList>
            <person name="Klenk H.-P."/>
        </authorList>
    </citation>
    <scope>NUCLEOTIDE SEQUENCE [LARGE SCALE GENOMIC DNA]</scope>
    <source>
        <strain evidence="9 10">DSM 43149</strain>
    </source>
</reference>
<keyword evidence="6" id="KW-0812">Transmembrane</keyword>
<proteinExistence type="predicted"/>
<dbReference type="EMBL" id="JACHNH010000001">
    <property type="protein sequence ID" value="MBB4760571.1"/>
    <property type="molecule type" value="Genomic_DNA"/>
</dbReference>
<evidence type="ECO:0000256" key="7">
    <source>
        <dbReference type="SAM" id="SignalP"/>
    </source>
</evidence>
<name>A0A7W7HTZ6_9ACTN</name>
<feature type="compositionally biased region" description="Low complexity" evidence="5">
    <location>
        <begin position="60"/>
        <end position="86"/>
    </location>
</feature>
<feature type="chain" id="PRO_5030718640" evidence="7">
    <location>
        <begin position="32"/>
        <end position="157"/>
    </location>
</feature>
<keyword evidence="2" id="KW-0964">Secreted</keyword>
<dbReference type="RefSeq" id="WP_184990447.1">
    <property type="nucleotide sequence ID" value="NZ_BOMK01000058.1"/>
</dbReference>
<evidence type="ECO:0000256" key="3">
    <source>
        <dbReference type="ARBA" id="ARBA00022729"/>
    </source>
</evidence>
<dbReference type="NCBIfam" id="TIGR01167">
    <property type="entry name" value="LPXTG_anchor"/>
    <property type="match status" value="1"/>
</dbReference>
<evidence type="ECO:0000256" key="2">
    <source>
        <dbReference type="ARBA" id="ARBA00022525"/>
    </source>
</evidence>
<evidence type="ECO:0000313" key="9">
    <source>
        <dbReference type="EMBL" id="MBB4760571.1"/>
    </source>
</evidence>
<feature type="signal peptide" evidence="7">
    <location>
        <begin position="1"/>
        <end position="31"/>
    </location>
</feature>
<dbReference type="AlphaFoldDB" id="A0A7W7HTZ6"/>
<feature type="region of interest" description="Disordered" evidence="5">
    <location>
        <begin position="49"/>
        <end position="86"/>
    </location>
</feature>
<evidence type="ECO:0000256" key="4">
    <source>
        <dbReference type="ARBA" id="ARBA00023088"/>
    </source>
</evidence>
<gene>
    <name evidence="9" type="ORF">BJ971_001127</name>
</gene>
<evidence type="ECO:0000256" key="1">
    <source>
        <dbReference type="ARBA" id="ARBA00022512"/>
    </source>
</evidence>
<evidence type="ECO:0000256" key="6">
    <source>
        <dbReference type="SAM" id="Phobius"/>
    </source>
</evidence>
<accession>A0A7W7HTZ6</accession>
<sequence>MSLTRRLAAGLPAVGVTVIAALALTGSPAAATGDESAVAKQPAVMASPCPDGQQCEDASAAPVAPEAPGDAAPAAVAPDRGNAGYGTTPPATVYTVPPGGELPATSPAATPSVPGGVSPAGTLPLTGAPMALTMGIGALMVAAGAAAVYYTRRRRSA</sequence>
<keyword evidence="1" id="KW-0134">Cell wall</keyword>
<feature type="domain" description="Gram-positive cocci surface proteins LPxTG" evidence="8">
    <location>
        <begin position="123"/>
        <end position="157"/>
    </location>
</feature>
<keyword evidence="3 7" id="KW-0732">Signal</keyword>
<dbReference type="Pfam" id="PF00746">
    <property type="entry name" value="Gram_pos_anchor"/>
    <property type="match status" value="1"/>
</dbReference>
<organism evidence="9 10">
    <name type="scientific">Actinoplanes digitatis</name>
    <dbReference type="NCBI Taxonomy" id="1868"/>
    <lineage>
        <taxon>Bacteria</taxon>
        <taxon>Bacillati</taxon>
        <taxon>Actinomycetota</taxon>
        <taxon>Actinomycetes</taxon>
        <taxon>Micromonosporales</taxon>
        <taxon>Micromonosporaceae</taxon>
        <taxon>Actinoplanes</taxon>
    </lineage>
</organism>
<keyword evidence="4" id="KW-0572">Peptidoglycan-anchor</keyword>
<dbReference type="Proteomes" id="UP000578112">
    <property type="component" value="Unassembled WGS sequence"/>
</dbReference>
<keyword evidence="6" id="KW-1133">Transmembrane helix</keyword>
<dbReference type="InterPro" id="IPR019931">
    <property type="entry name" value="LPXTG_anchor"/>
</dbReference>
<dbReference type="PROSITE" id="PS50847">
    <property type="entry name" value="GRAM_POS_ANCHORING"/>
    <property type="match status" value="1"/>
</dbReference>
<evidence type="ECO:0000259" key="8">
    <source>
        <dbReference type="PROSITE" id="PS50847"/>
    </source>
</evidence>
<keyword evidence="6" id="KW-0472">Membrane</keyword>
<evidence type="ECO:0000313" key="10">
    <source>
        <dbReference type="Proteomes" id="UP000578112"/>
    </source>
</evidence>
<keyword evidence="10" id="KW-1185">Reference proteome</keyword>
<protein>
    <submittedName>
        <fullName evidence="9">LPXTG-motif cell wall-anchored protein</fullName>
    </submittedName>
</protein>
<feature type="transmembrane region" description="Helical" evidence="6">
    <location>
        <begin position="128"/>
        <end position="150"/>
    </location>
</feature>